<sequence length="64" mass="6392">MPTLISRKLKPHTTASTAKRTLQPTRGARVAAPAGADAGAGEGGEGARDGVAVLMAASLYPMTS</sequence>
<dbReference type="Proteomes" id="UP000654123">
    <property type="component" value="Unassembled WGS sequence"/>
</dbReference>
<reference evidence="2" key="2">
    <citation type="submission" date="2020-09" db="EMBL/GenBank/DDBJ databases">
        <authorList>
            <person name="Sun Q."/>
            <person name="Ohkuma M."/>
        </authorList>
    </citation>
    <scope>NUCLEOTIDE SEQUENCE</scope>
    <source>
        <strain evidence="2">JCM 4335</strain>
    </source>
</reference>
<feature type="region of interest" description="Disordered" evidence="1">
    <location>
        <begin position="1"/>
        <end position="46"/>
    </location>
</feature>
<organism evidence="2 3">
    <name type="scientific">Streptomyces roseolilacinus</name>
    <dbReference type="NCBI Taxonomy" id="66904"/>
    <lineage>
        <taxon>Bacteria</taxon>
        <taxon>Bacillati</taxon>
        <taxon>Actinomycetota</taxon>
        <taxon>Actinomycetes</taxon>
        <taxon>Kitasatosporales</taxon>
        <taxon>Streptomycetaceae</taxon>
        <taxon>Streptomyces</taxon>
    </lineage>
</organism>
<accession>A0A918B4S5</accession>
<feature type="compositionally biased region" description="Polar residues" evidence="1">
    <location>
        <begin position="13"/>
        <end position="24"/>
    </location>
</feature>
<comment type="caution">
    <text evidence="2">The sequence shown here is derived from an EMBL/GenBank/DDBJ whole genome shotgun (WGS) entry which is preliminary data.</text>
</comment>
<evidence type="ECO:0000313" key="3">
    <source>
        <dbReference type="Proteomes" id="UP000654123"/>
    </source>
</evidence>
<gene>
    <name evidence="2" type="ORF">GCM10010249_51360</name>
</gene>
<keyword evidence="3" id="KW-1185">Reference proteome</keyword>
<name>A0A918B4S5_9ACTN</name>
<evidence type="ECO:0000313" key="2">
    <source>
        <dbReference type="EMBL" id="GGQ26497.1"/>
    </source>
</evidence>
<protein>
    <submittedName>
        <fullName evidence="2">Uncharacterized protein</fullName>
    </submittedName>
</protein>
<evidence type="ECO:0000256" key="1">
    <source>
        <dbReference type="SAM" id="MobiDB-lite"/>
    </source>
</evidence>
<dbReference type="AlphaFoldDB" id="A0A918B4S5"/>
<reference evidence="2" key="1">
    <citation type="journal article" date="2014" name="Int. J. Syst. Evol. Microbiol.">
        <title>Complete genome sequence of Corynebacterium casei LMG S-19264T (=DSM 44701T), isolated from a smear-ripened cheese.</title>
        <authorList>
            <consortium name="US DOE Joint Genome Institute (JGI-PGF)"/>
            <person name="Walter F."/>
            <person name="Albersmeier A."/>
            <person name="Kalinowski J."/>
            <person name="Ruckert C."/>
        </authorList>
    </citation>
    <scope>NUCLEOTIDE SEQUENCE</scope>
    <source>
        <strain evidence="2">JCM 4335</strain>
    </source>
</reference>
<dbReference type="EMBL" id="BMSV01000012">
    <property type="protein sequence ID" value="GGQ26497.1"/>
    <property type="molecule type" value="Genomic_DNA"/>
</dbReference>
<proteinExistence type="predicted"/>
<feature type="compositionally biased region" description="Low complexity" evidence="1">
    <location>
        <begin position="27"/>
        <end position="37"/>
    </location>
</feature>